<dbReference type="OMA" id="MAQKIWI"/>
<name>F4PQ75_CACFS</name>
<protein>
    <submittedName>
        <fullName evidence="1">Pol protein</fullName>
    </submittedName>
</protein>
<sequence>MAKYILSADPQAGLPITDGPLKILFLQFADDSASFATSFRQQRFINSCIDLFCKATSSKVNEDKSSVILIEPDDNGSKVTIPDQQNRDTSYPIAGIERYLGLNFSKDGLSSKLEDIVNGAKAKLIKWKKDSITLKAKVNILKSYDKKYKTTMRMERAIRPWDEGGIALWDMRLRCMAQKIWIINRYWNEAYNNRYTAPYARAWLKQITEGRCTSQYLAQLAREWTAFTNIIYKMKGEALTMRSKPILSKNGQIISLGEIYQALLDNKYQTTAKELLTDGQKHFANKYYVDYTSPQSIFKTVKTIQHNRGRNTTFRFFARCLPGLLPSDPGRCLRSSLLPMPKDYKNDEQSTTAIHGTNWNRDPMELSNSQL</sequence>
<dbReference type="OrthoDB" id="19433at2759"/>
<dbReference type="RefSeq" id="XP_004360389.1">
    <property type="nucleotide sequence ID" value="XM_004360332.1"/>
</dbReference>
<keyword evidence="2" id="KW-1185">Reference proteome</keyword>
<reference evidence="2" key="1">
    <citation type="journal article" date="2011" name="Genome Res.">
        <title>Phylogeny-wide analysis of social amoeba genomes highlights ancient origins for complex intercellular communication.</title>
        <authorList>
            <person name="Heidel A.J."/>
            <person name="Lawal H.M."/>
            <person name="Felder M."/>
            <person name="Schilde C."/>
            <person name="Helps N.R."/>
            <person name="Tunggal B."/>
            <person name="Rivero F."/>
            <person name="John U."/>
            <person name="Schleicher M."/>
            <person name="Eichinger L."/>
            <person name="Platzer M."/>
            <person name="Noegel A.A."/>
            <person name="Schaap P."/>
            <person name="Gloeckner G."/>
        </authorList>
    </citation>
    <scope>NUCLEOTIDE SEQUENCE [LARGE SCALE GENOMIC DNA]</scope>
    <source>
        <strain evidence="2">SH3</strain>
    </source>
</reference>
<dbReference type="GeneID" id="14874677"/>
<evidence type="ECO:0000313" key="2">
    <source>
        <dbReference type="Proteomes" id="UP000007797"/>
    </source>
</evidence>
<proteinExistence type="predicted"/>
<dbReference type="KEGG" id="dfa:DFA_04667"/>
<dbReference type="Proteomes" id="UP000007797">
    <property type="component" value="Unassembled WGS sequence"/>
</dbReference>
<organism evidence="1 2">
    <name type="scientific">Cavenderia fasciculata</name>
    <name type="common">Slime mold</name>
    <name type="synonym">Dictyostelium fasciculatum</name>
    <dbReference type="NCBI Taxonomy" id="261658"/>
    <lineage>
        <taxon>Eukaryota</taxon>
        <taxon>Amoebozoa</taxon>
        <taxon>Evosea</taxon>
        <taxon>Eumycetozoa</taxon>
        <taxon>Dictyostelia</taxon>
        <taxon>Acytosteliales</taxon>
        <taxon>Cavenderiaceae</taxon>
        <taxon>Cavenderia</taxon>
    </lineage>
</organism>
<evidence type="ECO:0000313" key="1">
    <source>
        <dbReference type="EMBL" id="EGG22538.1"/>
    </source>
</evidence>
<gene>
    <name evidence="1" type="ORF">DFA_04667</name>
</gene>
<dbReference type="AlphaFoldDB" id="F4PQ75"/>
<dbReference type="EMBL" id="GL883009">
    <property type="protein sequence ID" value="EGG22538.1"/>
    <property type="molecule type" value="Genomic_DNA"/>
</dbReference>
<accession>F4PQ75</accession>